<dbReference type="InterPro" id="IPR002347">
    <property type="entry name" value="SDR_fam"/>
</dbReference>
<dbReference type="EMBL" id="JBHRSJ010000004">
    <property type="protein sequence ID" value="MFC2971147.1"/>
    <property type="molecule type" value="Genomic_DNA"/>
</dbReference>
<organism evidence="2 3">
    <name type="scientific">Azotobacter bryophylli</name>
    <dbReference type="NCBI Taxonomy" id="1986537"/>
    <lineage>
        <taxon>Bacteria</taxon>
        <taxon>Pseudomonadati</taxon>
        <taxon>Pseudomonadota</taxon>
        <taxon>Gammaproteobacteria</taxon>
        <taxon>Pseudomonadales</taxon>
        <taxon>Pseudomonadaceae</taxon>
        <taxon>Azotobacter</taxon>
    </lineage>
</organism>
<dbReference type="NCBIfam" id="NF006035">
    <property type="entry name" value="PRK08177.1"/>
    <property type="match status" value="1"/>
</dbReference>
<comment type="similarity">
    <text evidence="1">Belongs to the short-chain dehydrogenases/reductases (SDR) family.</text>
</comment>
<dbReference type="PANTHER" id="PTHR45458">
    <property type="entry name" value="SHORT-CHAIN DEHYDROGENASE/REDUCTASE SDR"/>
    <property type="match status" value="1"/>
</dbReference>
<gene>
    <name evidence="2" type="ORF">ACFOJE_02810</name>
</gene>
<dbReference type="Gene3D" id="3.40.50.720">
    <property type="entry name" value="NAD(P)-binding Rossmann-like Domain"/>
    <property type="match status" value="1"/>
</dbReference>
<dbReference type="PRINTS" id="PR00081">
    <property type="entry name" value="GDHRDH"/>
</dbReference>
<name>A0ABV7APE0_9GAMM</name>
<dbReference type="SUPFAM" id="SSF51735">
    <property type="entry name" value="NAD(P)-binding Rossmann-fold domains"/>
    <property type="match status" value="1"/>
</dbReference>
<keyword evidence="3" id="KW-1185">Reference proteome</keyword>
<dbReference type="InterPro" id="IPR036291">
    <property type="entry name" value="NAD(P)-bd_dom_sf"/>
</dbReference>
<accession>A0ABV7APE0</accession>
<evidence type="ECO:0000256" key="1">
    <source>
        <dbReference type="RuleBase" id="RU000363"/>
    </source>
</evidence>
<protein>
    <submittedName>
        <fullName evidence="2">SDR family oxidoreductase</fullName>
    </submittedName>
</protein>
<dbReference type="PANTHER" id="PTHR45458:SF1">
    <property type="entry name" value="SHORT CHAIN DEHYDROGENASE"/>
    <property type="match status" value="1"/>
</dbReference>
<reference evidence="3" key="1">
    <citation type="journal article" date="2019" name="Int. J. Syst. Evol. Microbiol.">
        <title>The Global Catalogue of Microorganisms (GCM) 10K type strain sequencing project: providing services to taxonomists for standard genome sequencing and annotation.</title>
        <authorList>
            <consortium name="The Broad Institute Genomics Platform"/>
            <consortium name="The Broad Institute Genome Sequencing Center for Infectious Disease"/>
            <person name="Wu L."/>
            <person name="Ma J."/>
        </authorList>
    </citation>
    <scope>NUCLEOTIDE SEQUENCE [LARGE SCALE GENOMIC DNA]</scope>
    <source>
        <strain evidence="3">KCTC 62195</strain>
    </source>
</reference>
<evidence type="ECO:0000313" key="2">
    <source>
        <dbReference type="EMBL" id="MFC2971147.1"/>
    </source>
</evidence>
<dbReference type="CDD" id="cd05325">
    <property type="entry name" value="carb_red_sniffer_like_SDR_c"/>
    <property type="match status" value="1"/>
</dbReference>
<proteinExistence type="inferred from homology"/>
<dbReference type="PRINTS" id="PR00080">
    <property type="entry name" value="SDRFAMILY"/>
</dbReference>
<comment type="caution">
    <text evidence="2">The sequence shown here is derived from an EMBL/GenBank/DDBJ whole genome shotgun (WGS) entry which is preliminary data.</text>
</comment>
<dbReference type="Pfam" id="PF00106">
    <property type="entry name" value="adh_short"/>
    <property type="match status" value="1"/>
</dbReference>
<dbReference type="Proteomes" id="UP001595457">
    <property type="component" value="Unassembled WGS sequence"/>
</dbReference>
<dbReference type="RefSeq" id="WP_377812729.1">
    <property type="nucleotide sequence ID" value="NZ_JBHRSJ010000004.1"/>
</dbReference>
<sequence>MTQGKTALVVGASRGLGFGLVGQLRAAGWQVIATVRDDRGAEALKAVPGVRVETLEITDGGSAEALAGRLQGTRLDLLLVNAGISGPRLESLLEADEAEVARLFLTNAVAPVRLAERLLPLVEPSRGVIAFMSSVMGSLELGPGMGMPLYGASKAALNHLSRSFAAGLGEAGPTVLSLHPGWVKTDMGGEEAPLDVETSCRGLVEVIGRAAGQGGHRYLDYQGQTLPW</sequence>
<evidence type="ECO:0000313" key="3">
    <source>
        <dbReference type="Proteomes" id="UP001595457"/>
    </source>
</evidence>
<dbReference type="InterPro" id="IPR052184">
    <property type="entry name" value="SDR_enzymes"/>
</dbReference>